<dbReference type="WBParaSite" id="maker-uti_cns_0001559-snap-gene-0.8-mRNA-1">
    <property type="protein sequence ID" value="maker-uti_cns_0001559-snap-gene-0.8-mRNA-1"/>
    <property type="gene ID" value="maker-uti_cns_0001559-snap-gene-0.8"/>
</dbReference>
<keyword evidence="1" id="KW-1185">Reference proteome</keyword>
<dbReference type="Proteomes" id="UP000095280">
    <property type="component" value="Unplaced"/>
</dbReference>
<organism evidence="1 2">
    <name type="scientific">Macrostomum lignano</name>
    <dbReference type="NCBI Taxonomy" id="282301"/>
    <lineage>
        <taxon>Eukaryota</taxon>
        <taxon>Metazoa</taxon>
        <taxon>Spiralia</taxon>
        <taxon>Lophotrochozoa</taxon>
        <taxon>Platyhelminthes</taxon>
        <taxon>Rhabditophora</taxon>
        <taxon>Macrostomorpha</taxon>
        <taxon>Macrostomida</taxon>
        <taxon>Macrostomidae</taxon>
        <taxon>Macrostomum</taxon>
    </lineage>
</organism>
<dbReference type="AlphaFoldDB" id="A0A1I8GE34"/>
<protein>
    <submittedName>
        <fullName evidence="2">DDE Tnp4 domain-containing protein</fullName>
    </submittedName>
</protein>
<proteinExistence type="predicted"/>
<evidence type="ECO:0000313" key="2">
    <source>
        <dbReference type="WBParaSite" id="maker-uti_cns_0001559-snap-gene-0.8-mRNA-1"/>
    </source>
</evidence>
<evidence type="ECO:0000313" key="1">
    <source>
        <dbReference type="Proteomes" id="UP000095280"/>
    </source>
</evidence>
<accession>A0A1I8GE34</accession>
<reference evidence="2" key="1">
    <citation type="submission" date="2016-11" db="UniProtKB">
        <authorList>
            <consortium name="WormBaseParasite"/>
        </authorList>
    </citation>
    <scope>IDENTIFICATION</scope>
</reference>
<sequence length="264" mass="28448">NRRTFQHGHVTFADQRPSYGGSFASACVAQSSPSTSRSKQLLYNRLHLLEGSLSQFSISHVQSSSTSISACSVTSDLLSSGTPDATIRTISIVSSDKDCFKPLLGESSSARVTGFPFSASYFDAQNAYLGSEMRLKGNCLISQGDKENYVYPVNVTANGRVCLSTGSAGNMRDYKNYCISTVRQSGLRLLVGNVWEVSLGDAAYSGWSQCGALEVPQLSSEYSIACDAGGLPYRFLALIRRVELGSLNITSLMVYGKECELDAE</sequence>
<name>A0A1I8GE34_9PLAT</name>